<dbReference type="EMBL" id="CP110435">
    <property type="protein sequence ID" value="WAQ91748.1"/>
    <property type="molecule type" value="Genomic_DNA"/>
</dbReference>
<dbReference type="RefSeq" id="XP_053027303.1">
    <property type="nucleotide sequence ID" value="XM_053163316.1"/>
</dbReference>
<feature type="region of interest" description="Disordered" evidence="1">
    <location>
        <begin position="1"/>
        <end position="52"/>
    </location>
</feature>
<sequence>MAAPRRTLPLASLTTPRTTLLNNLPGPLPRGHLGEVKLEELDKPRRGPAGGC</sequence>
<evidence type="ECO:0000256" key="1">
    <source>
        <dbReference type="SAM" id="MobiDB-lite"/>
    </source>
</evidence>
<feature type="compositionally biased region" description="Basic and acidic residues" evidence="1">
    <location>
        <begin position="32"/>
        <end position="45"/>
    </location>
</feature>
<reference evidence="2" key="1">
    <citation type="submission" date="2022-10" db="EMBL/GenBank/DDBJ databases">
        <title>Puccinia triticina Genome sequencing and assembly.</title>
        <authorList>
            <person name="Li C."/>
        </authorList>
    </citation>
    <scope>NUCLEOTIDE SEQUENCE</scope>
    <source>
        <strain evidence="2">Pt15</strain>
    </source>
</reference>
<evidence type="ECO:0000313" key="3">
    <source>
        <dbReference type="Proteomes" id="UP001164743"/>
    </source>
</evidence>
<protein>
    <submittedName>
        <fullName evidence="2">Uncharacterized protein</fullName>
    </submittedName>
</protein>
<dbReference type="GeneID" id="77804211"/>
<organism evidence="2 3">
    <name type="scientific">Puccinia triticina</name>
    <dbReference type="NCBI Taxonomy" id="208348"/>
    <lineage>
        <taxon>Eukaryota</taxon>
        <taxon>Fungi</taxon>
        <taxon>Dikarya</taxon>
        <taxon>Basidiomycota</taxon>
        <taxon>Pucciniomycotina</taxon>
        <taxon>Pucciniomycetes</taxon>
        <taxon>Pucciniales</taxon>
        <taxon>Pucciniaceae</taxon>
        <taxon>Puccinia</taxon>
    </lineage>
</organism>
<dbReference type="Proteomes" id="UP001164743">
    <property type="component" value="Chromosome 15A"/>
</dbReference>
<name>A0ABY7D2B2_9BASI</name>
<feature type="compositionally biased region" description="Low complexity" evidence="1">
    <location>
        <begin position="13"/>
        <end position="31"/>
    </location>
</feature>
<accession>A0ABY7D2B2</accession>
<keyword evidence="3" id="KW-1185">Reference proteome</keyword>
<evidence type="ECO:0000313" key="2">
    <source>
        <dbReference type="EMBL" id="WAQ91748.1"/>
    </source>
</evidence>
<proteinExistence type="predicted"/>
<gene>
    <name evidence="2" type="ORF">PtA15_15A140</name>
</gene>